<feature type="compositionally biased region" description="Basic residues" evidence="1">
    <location>
        <begin position="199"/>
        <end position="213"/>
    </location>
</feature>
<protein>
    <submittedName>
        <fullName evidence="2">Uncharacterized protein</fullName>
    </submittedName>
</protein>
<feature type="compositionally biased region" description="Basic and acidic residues" evidence="1">
    <location>
        <begin position="1"/>
        <end position="10"/>
    </location>
</feature>
<feature type="region of interest" description="Disordered" evidence="1">
    <location>
        <begin position="1"/>
        <end position="235"/>
    </location>
</feature>
<dbReference type="AlphaFoldDB" id="A0A6J4KUX2"/>
<feature type="non-terminal residue" evidence="2">
    <location>
        <position position="235"/>
    </location>
</feature>
<evidence type="ECO:0000313" key="2">
    <source>
        <dbReference type="EMBL" id="CAA9312188.1"/>
    </source>
</evidence>
<feature type="compositionally biased region" description="Low complexity" evidence="1">
    <location>
        <begin position="117"/>
        <end position="137"/>
    </location>
</feature>
<sequence length="235" mass="24517">ERAGGVERSRPRPRPRHPPGAAGPRGGCGVRPATRRRGERPAQPPAVAARHRCGAGRAPAGVGTAAHDGTPAGCSAGVQRARRRGRRRPAGAVVPPAHPGRAAPAGGRCRGRRRAAAGDGQRPAGAGRRTARAVVRTARGRRPLGLGSDGAGRRRRDGRPALPGRRHRGDAWPARPPRPRRRADAGPGGAPGRAEGRARLVRLHPAGRPRRRARLDGARVVPPVRHAGRRVGPGV</sequence>
<dbReference type="EMBL" id="CADCUB010000033">
    <property type="protein sequence ID" value="CAA9312188.1"/>
    <property type="molecule type" value="Genomic_DNA"/>
</dbReference>
<feature type="compositionally biased region" description="Low complexity" evidence="1">
    <location>
        <begin position="90"/>
        <end position="107"/>
    </location>
</feature>
<reference evidence="2" key="1">
    <citation type="submission" date="2020-02" db="EMBL/GenBank/DDBJ databases">
        <authorList>
            <person name="Meier V. D."/>
        </authorList>
    </citation>
    <scope>NUCLEOTIDE SEQUENCE</scope>
    <source>
        <strain evidence="2">AVDCRST_MAG07</strain>
    </source>
</reference>
<name>A0A6J4KUX2_9ACTN</name>
<accession>A0A6J4KUX2</accession>
<proteinExistence type="predicted"/>
<feature type="non-terminal residue" evidence="2">
    <location>
        <position position="1"/>
    </location>
</feature>
<evidence type="ECO:0000256" key="1">
    <source>
        <dbReference type="SAM" id="MobiDB-lite"/>
    </source>
</evidence>
<gene>
    <name evidence="2" type="ORF">AVDCRST_MAG07-680</name>
</gene>
<organism evidence="2">
    <name type="scientific">uncultured Frankineae bacterium</name>
    <dbReference type="NCBI Taxonomy" id="437475"/>
    <lineage>
        <taxon>Bacteria</taxon>
        <taxon>Bacillati</taxon>
        <taxon>Actinomycetota</taxon>
        <taxon>Actinomycetes</taxon>
        <taxon>Frankiales</taxon>
        <taxon>environmental samples</taxon>
    </lineage>
</organism>
<feature type="compositionally biased region" description="Basic residues" evidence="1">
    <location>
        <begin position="80"/>
        <end position="89"/>
    </location>
</feature>